<reference evidence="2 3" key="1">
    <citation type="submission" date="2016-10" db="EMBL/GenBank/DDBJ databases">
        <title>Draft genome sequence of Coniochaeta ligniaria NRRL30616, a lignocellulolytic fungus for bioabatement of inhibitors in plant biomass hydrolysates.</title>
        <authorList>
            <consortium name="DOE Joint Genome Institute"/>
            <person name="Jimenez D.J."/>
            <person name="Hector R.E."/>
            <person name="Riley R."/>
            <person name="Sun H."/>
            <person name="Grigoriev I.V."/>
            <person name="Van Elsas J.D."/>
            <person name="Nichols N.N."/>
        </authorList>
    </citation>
    <scope>NUCLEOTIDE SEQUENCE [LARGE SCALE GENOMIC DNA]</scope>
    <source>
        <strain evidence="2 3">NRRL 30616</strain>
    </source>
</reference>
<organism evidence="2 3">
    <name type="scientific">Coniochaeta ligniaria NRRL 30616</name>
    <dbReference type="NCBI Taxonomy" id="1408157"/>
    <lineage>
        <taxon>Eukaryota</taxon>
        <taxon>Fungi</taxon>
        <taxon>Dikarya</taxon>
        <taxon>Ascomycota</taxon>
        <taxon>Pezizomycotina</taxon>
        <taxon>Sordariomycetes</taxon>
        <taxon>Sordariomycetidae</taxon>
        <taxon>Coniochaetales</taxon>
        <taxon>Coniochaetaceae</taxon>
        <taxon>Coniochaeta</taxon>
    </lineage>
</organism>
<feature type="domain" description="Heterokaryon incompatibility" evidence="1">
    <location>
        <begin position="212"/>
        <end position="313"/>
    </location>
</feature>
<name>A0A1J7IKL0_9PEZI</name>
<keyword evidence="3" id="KW-1185">Reference proteome</keyword>
<dbReference type="EMBL" id="KV875099">
    <property type="protein sequence ID" value="OIW27819.1"/>
    <property type="molecule type" value="Genomic_DNA"/>
</dbReference>
<protein>
    <submittedName>
        <fullName evidence="2">HET-domain-containing protein</fullName>
    </submittedName>
</protein>
<gene>
    <name evidence="2" type="ORF">CONLIGDRAFT_682835</name>
</gene>
<dbReference type="Proteomes" id="UP000182658">
    <property type="component" value="Unassembled WGS sequence"/>
</dbReference>
<dbReference type="OrthoDB" id="4588820at2759"/>
<dbReference type="Pfam" id="PF06985">
    <property type="entry name" value="HET"/>
    <property type="match status" value="1"/>
</dbReference>
<dbReference type="InterPro" id="IPR010730">
    <property type="entry name" value="HET"/>
</dbReference>
<dbReference type="STRING" id="1408157.A0A1J7IKL0"/>
<evidence type="ECO:0000259" key="1">
    <source>
        <dbReference type="Pfam" id="PF06985"/>
    </source>
</evidence>
<evidence type="ECO:0000313" key="2">
    <source>
        <dbReference type="EMBL" id="OIW27819.1"/>
    </source>
</evidence>
<dbReference type="InParanoid" id="A0A1J7IKL0"/>
<accession>A0A1J7IKL0</accession>
<dbReference type="AlphaFoldDB" id="A0A1J7IKL0"/>
<sequence>MSEHSADTAAAIAVTGDLCTGCADLLARGLGDRLEPLKTQEVELWQDFKSFQISAEGGCPICSSLMRILPPHYVEEMLNPKLPCIQFRVSNYELPFNPGCFVVRLDCDLLYARQDSGRGEDDSDGSDSDVFVDDFWFEIDPIPEDDRGNSKSEWTGSPECLDRVSRWFQDCVQNHAECRIKPDHELPARLLALDSEVTRLIMSTELQAPAQYAALSHCWGSNQPLRLQRNNLEQFRQGISPTELCKTFLEAIAVARHLGIRYLWVDSLCIMQDDPDDWLRESMKMSQVYSNAAVTIAASGAKDGLAGRKRLYALRPYDYSNSIYRRLTYSPLNNRA</sequence>
<dbReference type="PANTHER" id="PTHR33112:SF16">
    <property type="entry name" value="HETEROKARYON INCOMPATIBILITY DOMAIN-CONTAINING PROTEIN"/>
    <property type="match status" value="1"/>
</dbReference>
<proteinExistence type="predicted"/>
<evidence type="ECO:0000313" key="3">
    <source>
        <dbReference type="Proteomes" id="UP000182658"/>
    </source>
</evidence>
<dbReference type="PANTHER" id="PTHR33112">
    <property type="entry name" value="DOMAIN PROTEIN, PUTATIVE-RELATED"/>
    <property type="match status" value="1"/>
</dbReference>